<keyword evidence="2" id="KW-1185">Reference proteome</keyword>
<organism evidence="1 2">
    <name type="scientific">Nocardia mexicana</name>
    <dbReference type="NCBI Taxonomy" id="279262"/>
    <lineage>
        <taxon>Bacteria</taxon>
        <taxon>Bacillati</taxon>
        <taxon>Actinomycetota</taxon>
        <taxon>Actinomycetes</taxon>
        <taxon>Mycobacteriales</taxon>
        <taxon>Nocardiaceae</taxon>
        <taxon>Nocardia</taxon>
    </lineage>
</organism>
<dbReference type="EMBL" id="QQAZ01000002">
    <property type="protein sequence ID" value="RDI53991.1"/>
    <property type="molecule type" value="Genomic_DNA"/>
</dbReference>
<dbReference type="RefSeq" id="WP_068016018.1">
    <property type="nucleotide sequence ID" value="NZ_QQAZ01000002.1"/>
</dbReference>
<name>A0A370HBX0_9NOCA</name>
<evidence type="ECO:0000313" key="1">
    <source>
        <dbReference type="EMBL" id="RDI53991.1"/>
    </source>
</evidence>
<evidence type="ECO:0000313" key="2">
    <source>
        <dbReference type="Proteomes" id="UP000255355"/>
    </source>
</evidence>
<comment type="caution">
    <text evidence="1">The sequence shown here is derived from an EMBL/GenBank/DDBJ whole genome shotgun (WGS) entry which is preliminary data.</text>
</comment>
<proteinExistence type="predicted"/>
<protein>
    <submittedName>
        <fullName evidence="1">Uncharacterized protein</fullName>
    </submittedName>
</protein>
<dbReference type="AlphaFoldDB" id="A0A370HBX0"/>
<dbReference type="Proteomes" id="UP000255355">
    <property type="component" value="Unassembled WGS sequence"/>
</dbReference>
<reference evidence="1 2" key="1">
    <citation type="submission" date="2018-07" db="EMBL/GenBank/DDBJ databases">
        <title>Genomic Encyclopedia of Type Strains, Phase IV (KMG-IV): sequencing the most valuable type-strain genomes for metagenomic binning, comparative biology and taxonomic classification.</title>
        <authorList>
            <person name="Goeker M."/>
        </authorList>
    </citation>
    <scope>NUCLEOTIDE SEQUENCE [LARGE SCALE GENOMIC DNA]</scope>
    <source>
        <strain evidence="1 2">DSM 44952</strain>
    </source>
</reference>
<sequence>MKTTNYATTAEQQYGDVLELLADHGYEPALRDIGSGCFVISIKPVYDYGVLIADKDGPLFEQRSEQTGWTVGFYSPEADITDALIAYAETDNCSAEVVLRILERIKRESVPVKKRRVAE</sequence>
<dbReference type="OrthoDB" id="4571903at2"/>
<accession>A0A370HBX0</accession>
<gene>
    <name evidence="1" type="ORF">DFR68_102112</name>
</gene>